<dbReference type="GO" id="GO:0018738">
    <property type="term" value="F:S-formylglutathione hydrolase activity"/>
    <property type="evidence" value="ECO:0007669"/>
    <property type="project" value="UniProtKB-UniRule"/>
</dbReference>
<evidence type="ECO:0000256" key="5">
    <source>
        <dbReference type="ARBA" id="ARBA00047590"/>
    </source>
</evidence>
<keyword evidence="4 8" id="KW-0378">Hydrolase</keyword>
<keyword evidence="3 8" id="KW-0719">Serine esterase</keyword>
<proteinExistence type="inferred from homology"/>
<evidence type="ECO:0000256" key="7">
    <source>
        <dbReference type="PIRSR" id="PIRSR614186-1"/>
    </source>
</evidence>
<dbReference type="STRING" id="1121022.GCA_000376105_04318"/>
<accession>V4NY00</accession>
<evidence type="ECO:0000313" key="9">
    <source>
        <dbReference type="EMBL" id="ESQ86622.1"/>
    </source>
</evidence>
<evidence type="ECO:0000256" key="2">
    <source>
        <dbReference type="ARBA" id="ARBA00012479"/>
    </source>
</evidence>
<comment type="catalytic activity">
    <reaction evidence="5 8">
        <text>S-formylglutathione + H2O = formate + glutathione + H(+)</text>
        <dbReference type="Rhea" id="RHEA:14961"/>
        <dbReference type="ChEBI" id="CHEBI:15377"/>
        <dbReference type="ChEBI" id="CHEBI:15378"/>
        <dbReference type="ChEBI" id="CHEBI:15740"/>
        <dbReference type="ChEBI" id="CHEBI:57688"/>
        <dbReference type="ChEBI" id="CHEBI:57925"/>
        <dbReference type="EC" id="3.1.2.12"/>
    </reaction>
</comment>
<keyword evidence="10" id="KW-1185">Reference proteome</keyword>
<dbReference type="NCBIfam" id="TIGR02821">
    <property type="entry name" value="fghA_ester_D"/>
    <property type="match status" value="1"/>
</dbReference>
<sequence>MYSVDFVAQHRLYDGILYFIRHDSPATQTPMSVSVFVPDVAEKRTDAPFATLYWLSGLTCSANNFTEKAGAYRKAAERGLVIVAPDTSPRGAVAADDDSGELGQGAGFYVDATQAPWKPNYQMETYITHDLIEAIEANFPSDPKRRGIFGHSMGGHGALTLAMNHPHLYRSVSAFSPIASSSRAPWGQKALAAYLGQDHTAWEPYDAALLLSQGKGLPFDTILIDQGLSDPYLEAHLMPDLLEQAAATAGQKLMMRYHEGYDHSYYFIQSFIDDHISFHAERLG</sequence>
<evidence type="ECO:0000256" key="3">
    <source>
        <dbReference type="ARBA" id="ARBA00022487"/>
    </source>
</evidence>
<dbReference type="SUPFAM" id="SSF53474">
    <property type="entry name" value="alpha/beta-Hydrolases"/>
    <property type="match status" value="1"/>
</dbReference>
<dbReference type="Gene3D" id="3.40.50.1820">
    <property type="entry name" value="alpha/beta hydrolase"/>
    <property type="match status" value="1"/>
</dbReference>
<organism evidence="9 10">
    <name type="scientific">Asticcacaulis benevestitus DSM 16100 = ATCC BAA-896</name>
    <dbReference type="NCBI Taxonomy" id="1121022"/>
    <lineage>
        <taxon>Bacteria</taxon>
        <taxon>Pseudomonadati</taxon>
        <taxon>Pseudomonadota</taxon>
        <taxon>Alphaproteobacteria</taxon>
        <taxon>Caulobacterales</taxon>
        <taxon>Caulobacteraceae</taxon>
        <taxon>Asticcacaulis</taxon>
    </lineage>
</organism>
<dbReference type="PANTHER" id="PTHR10061">
    <property type="entry name" value="S-FORMYLGLUTATHIONE HYDROLASE"/>
    <property type="match status" value="1"/>
</dbReference>
<dbReference type="InterPro" id="IPR029058">
    <property type="entry name" value="AB_hydrolase_fold"/>
</dbReference>
<dbReference type="Proteomes" id="UP000017837">
    <property type="component" value="Unassembled WGS sequence"/>
</dbReference>
<evidence type="ECO:0000256" key="4">
    <source>
        <dbReference type="ARBA" id="ARBA00022801"/>
    </source>
</evidence>
<gene>
    <name evidence="9" type="ORF">ABENE_18115</name>
</gene>
<dbReference type="EC" id="3.1.2.12" evidence="2 6"/>
<dbReference type="GO" id="GO:0052689">
    <property type="term" value="F:carboxylic ester hydrolase activity"/>
    <property type="evidence" value="ECO:0007669"/>
    <property type="project" value="UniProtKB-KW"/>
</dbReference>
<dbReference type="PANTHER" id="PTHR10061:SF0">
    <property type="entry name" value="S-FORMYLGLUTATHIONE HYDROLASE"/>
    <property type="match status" value="1"/>
</dbReference>
<dbReference type="InterPro" id="IPR000801">
    <property type="entry name" value="Esterase-like"/>
</dbReference>
<dbReference type="FunFam" id="3.40.50.1820:FF:000002">
    <property type="entry name" value="S-formylglutathione hydrolase"/>
    <property type="match status" value="1"/>
</dbReference>
<evidence type="ECO:0000256" key="8">
    <source>
        <dbReference type="RuleBase" id="RU363068"/>
    </source>
</evidence>
<dbReference type="InterPro" id="IPR014186">
    <property type="entry name" value="S-formylglutathione_hydrol"/>
</dbReference>
<dbReference type="OrthoDB" id="9782200at2"/>
<reference evidence="9 10" key="1">
    <citation type="journal article" date="2014" name="Nature">
        <title>Sequential evolution of bacterial morphology by co-option of a developmental regulator.</title>
        <authorList>
            <person name="Jiang C."/>
            <person name="Brown P.J."/>
            <person name="Ducret A."/>
            <person name="Brun Y.V."/>
        </authorList>
    </citation>
    <scope>NUCLEOTIDE SEQUENCE [LARGE SCALE GENOMIC DNA]</scope>
    <source>
        <strain evidence="9 10">DSM 16100</strain>
    </source>
</reference>
<evidence type="ECO:0000256" key="1">
    <source>
        <dbReference type="ARBA" id="ARBA00005622"/>
    </source>
</evidence>
<evidence type="ECO:0000313" key="10">
    <source>
        <dbReference type="Proteomes" id="UP000017837"/>
    </source>
</evidence>
<dbReference type="GO" id="GO:0005829">
    <property type="term" value="C:cytosol"/>
    <property type="evidence" value="ECO:0007669"/>
    <property type="project" value="TreeGrafter"/>
</dbReference>
<dbReference type="Pfam" id="PF00756">
    <property type="entry name" value="Esterase"/>
    <property type="match status" value="1"/>
</dbReference>
<protein>
    <recommendedName>
        <fullName evidence="2 6">S-formylglutathione hydrolase</fullName>
        <ecNumber evidence="2 6">3.1.2.12</ecNumber>
    </recommendedName>
</protein>
<feature type="active site" description="Charge relay system" evidence="7">
    <location>
        <position position="263"/>
    </location>
</feature>
<name>V4NY00_9CAUL</name>
<dbReference type="eggNOG" id="COG0627">
    <property type="taxonomic scope" value="Bacteria"/>
</dbReference>
<dbReference type="GO" id="GO:0046294">
    <property type="term" value="P:formaldehyde catabolic process"/>
    <property type="evidence" value="ECO:0007669"/>
    <property type="project" value="InterPro"/>
</dbReference>
<comment type="function">
    <text evidence="8">Serine hydrolase involved in the detoxification of formaldehyde.</text>
</comment>
<comment type="caution">
    <text evidence="9">The sequence shown here is derived from an EMBL/GenBank/DDBJ whole genome shotgun (WGS) entry which is preliminary data.</text>
</comment>
<feature type="active site" description="Charge relay system" evidence="7">
    <location>
        <position position="230"/>
    </location>
</feature>
<dbReference type="RefSeq" id="WP_018083999.1">
    <property type="nucleotide sequence ID" value="NZ_AQWM01000055.1"/>
</dbReference>
<comment type="similarity">
    <text evidence="1 8">Belongs to the esterase D family.</text>
</comment>
<evidence type="ECO:0000256" key="6">
    <source>
        <dbReference type="NCBIfam" id="TIGR02821"/>
    </source>
</evidence>
<feature type="active site" description="Charge relay system" evidence="7">
    <location>
        <position position="152"/>
    </location>
</feature>
<dbReference type="EMBL" id="AWGB01000052">
    <property type="protein sequence ID" value="ESQ86622.1"/>
    <property type="molecule type" value="Genomic_DNA"/>
</dbReference>
<dbReference type="PATRIC" id="fig|1121022.4.peg.3703"/>
<dbReference type="AlphaFoldDB" id="V4NY00"/>